<name>A0ABS8XXL3_9BURK</name>
<protein>
    <recommendedName>
        <fullName evidence="4">Ig-like domain-containing protein</fullName>
    </recommendedName>
</protein>
<reference evidence="2 3" key="1">
    <citation type="submission" date="2021-12" db="EMBL/GenBank/DDBJ databases">
        <title>Genome seq of P8.</title>
        <authorList>
            <person name="Seo T."/>
        </authorList>
    </citation>
    <scope>NUCLEOTIDE SEQUENCE [LARGE SCALE GENOMIC DNA]</scope>
    <source>
        <strain evidence="2 3">P8</strain>
    </source>
</reference>
<evidence type="ECO:0008006" key="4">
    <source>
        <dbReference type="Google" id="ProtNLM"/>
    </source>
</evidence>
<feature type="chain" id="PRO_5045797718" description="Ig-like domain-containing protein" evidence="1">
    <location>
        <begin position="22"/>
        <end position="266"/>
    </location>
</feature>
<keyword evidence="3" id="KW-1185">Reference proteome</keyword>
<dbReference type="Proteomes" id="UP001200741">
    <property type="component" value="Unassembled WGS sequence"/>
</dbReference>
<proteinExistence type="predicted"/>
<accession>A0ABS8XXL3</accession>
<dbReference type="EMBL" id="JAJTWU010000008">
    <property type="protein sequence ID" value="MCE4556552.1"/>
    <property type="molecule type" value="Genomic_DNA"/>
</dbReference>
<evidence type="ECO:0000256" key="1">
    <source>
        <dbReference type="SAM" id="SignalP"/>
    </source>
</evidence>
<gene>
    <name evidence="2" type="ORF">LXT13_19325</name>
</gene>
<evidence type="ECO:0000313" key="3">
    <source>
        <dbReference type="Proteomes" id="UP001200741"/>
    </source>
</evidence>
<sequence>MKRLCRVMAIASLAAASLARAASVDIHPAGAEVPENLLRFELRFDRPQALPFDVERLMLLDADGQEIRHALLDVALPDADGRRITVLLDPGRVKSGVGPNLAAGRALKEGATISLRVAGRDAHEPPTVKSWRVTAAASQPLRPRQWRVRPPRSGTRDTLSVDLRTPISSVGERLIAVLDSQGRRVAGTTTLNDGDSTWRFRPSQPWTLGQHRLVTHPGLEDPAGNRQCAAFEAPLSHDETCDGASLPFTPVNLIRSVGHPAHPATS</sequence>
<keyword evidence="1" id="KW-0732">Signal</keyword>
<comment type="caution">
    <text evidence="2">The sequence shown here is derived from an EMBL/GenBank/DDBJ whole genome shotgun (WGS) entry which is preliminary data.</text>
</comment>
<feature type="signal peptide" evidence="1">
    <location>
        <begin position="1"/>
        <end position="21"/>
    </location>
</feature>
<evidence type="ECO:0000313" key="2">
    <source>
        <dbReference type="EMBL" id="MCE4556552.1"/>
    </source>
</evidence>
<organism evidence="2 3">
    <name type="scientific">Pelomonas cellulosilytica</name>
    <dbReference type="NCBI Taxonomy" id="2906762"/>
    <lineage>
        <taxon>Bacteria</taxon>
        <taxon>Pseudomonadati</taxon>
        <taxon>Pseudomonadota</taxon>
        <taxon>Betaproteobacteria</taxon>
        <taxon>Burkholderiales</taxon>
        <taxon>Sphaerotilaceae</taxon>
        <taxon>Roseateles</taxon>
    </lineage>
</organism>
<dbReference type="RefSeq" id="WP_233373600.1">
    <property type="nucleotide sequence ID" value="NZ_JAJTWU010000008.1"/>
</dbReference>